<accession>A0A3D3RED0</accession>
<dbReference type="EMBL" id="DQAY01000160">
    <property type="protein sequence ID" value="HCO26458.1"/>
    <property type="molecule type" value="Genomic_DNA"/>
</dbReference>
<feature type="compositionally biased region" description="Basic and acidic residues" evidence="1">
    <location>
        <begin position="142"/>
        <end position="158"/>
    </location>
</feature>
<sequence>MSDHKKPGDFRMLTLIPASFRTFLQLRNSALCCLAVLTVTLLTGCGGTTVASKPMGTVSGTVTLKGQPLSNCRVNFISEQLGASAGGDLTEEGSFTLDGPIPAGSYSVFISMPSEFTPAQAQSNKGLSQVPKKYLGSSTTDLKADVSEGESSHDFDLK</sequence>
<dbReference type="AlphaFoldDB" id="A0A3D3RED0"/>
<dbReference type="GO" id="GO:0004180">
    <property type="term" value="F:carboxypeptidase activity"/>
    <property type="evidence" value="ECO:0007669"/>
    <property type="project" value="UniProtKB-KW"/>
</dbReference>
<name>A0A3D3RED0_9PLAN</name>
<dbReference type="Proteomes" id="UP000263642">
    <property type="component" value="Unassembled WGS sequence"/>
</dbReference>
<reference evidence="2 3" key="1">
    <citation type="journal article" date="2018" name="Nat. Biotechnol.">
        <title>A standardized bacterial taxonomy based on genome phylogeny substantially revises the tree of life.</title>
        <authorList>
            <person name="Parks D.H."/>
            <person name="Chuvochina M."/>
            <person name="Waite D.W."/>
            <person name="Rinke C."/>
            <person name="Skarshewski A."/>
            <person name="Chaumeil P.A."/>
            <person name="Hugenholtz P."/>
        </authorList>
    </citation>
    <scope>NUCLEOTIDE SEQUENCE [LARGE SCALE GENOMIC DNA]</scope>
    <source>
        <strain evidence="2">UBA9375</strain>
    </source>
</reference>
<keyword evidence="2" id="KW-0378">Hydrolase</keyword>
<evidence type="ECO:0000256" key="1">
    <source>
        <dbReference type="SAM" id="MobiDB-lite"/>
    </source>
</evidence>
<evidence type="ECO:0000313" key="3">
    <source>
        <dbReference type="Proteomes" id="UP000263642"/>
    </source>
</evidence>
<keyword evidence="2" id="KW-0645">Protease</keyword>
<comment type="caution">
    <text evidence="2">The sequence shown here is derived from an EMBL/GenBank/DDBJ whole genome shotgun (WGS) entry which is preliminary data.</text>
</comment>
<evidence type="ECO:0000313" key="2">
    <source>
        <dbReference type="EMBL" id="HCO26458.1"/>
    </source>
</evidence>
<organism evidence="2 3">
    <name type="scientific">Gimesia maris</name>
    <dbReference type="NCBI Taxonomy" id="122"/>
    <lineage>
        <taxon>Bacteria</taxon>
        <taxon>Pseudomonadati</taxon>
        <taxon>Planctomycetota</taxon>
        <taxon>Planctomycetia</taxon>
        <taxon>Planctomycetales</taxon>
        <taxon>Planctomycetaceae</taxon>
        <taxon>Gimesia</taxon>
    </lineage>
</organism>
<protein>
    <submittedName>
        <fullName evidence="2">Carboxypeptidase regulatory-like domain-containing protein</fullName>
    </submittedName>
</protein>
<keyword evidence="2" id="KW-0121">Carboxypeptidase</keyword>
<proteinExistence type="predicted"/>
<gene>
    <name evidence="2" type="ORF">DIT97_26865</name>
</gene>
<feature type="region of interest" description="Disordered" evidence="1">
    <location>
        <begin position="138"/>
        <end position="158"/>
    </location>
</feature>